<organism evidence="3 4">
    <name type="scientific">Fictibacillus aquaticus</name>
    <dbReference type="NCBI Taxonomy" id="2021314"/>
    <lineage>
        <taxon>Bacteria</taxon>
        <taxon>Bacillati</taxon>
        <taxon>Bacillota</taxon>
        <taxon>Bacilli</taxon>
        <taxon>Bacillales</taxon>
        <taxon>Fictibacillaceae</taxon>
        <taxon>Fictibacillus</taxon>
    </lineage>
</organism>
<feature type="transmembrane region" description="Helical" evidence="2">
    <location>
        <begin position="114"/>
        <end position="135"/>
    </location>
</feature>
<dbReference type="AlphaFoldDB" id="A0A235F817"/>
<protein>
    <submittedName>
        <fullName evidence="3">Uncharacterized protein</fullName>
    </submittedName>
</protein>
<dbReference type="Proteomes" id="UP000215059">
    <property type="component" value="Unassembled WGS sequence"/>
</dbReference>
<evidence type="ECO:0000313" key="4">
    <source>
        <dbReference type="Proteomes" id="UP000215059"/>
    </source>
</evidence>
<sequence length="330" mass="38138">MEKLDLKEKEDLTDLENQSKEKFVHPVRKDWFRIFIMTVYVIGFISIIGHFFYESVNLPDKLAEPPANTTSGQTPLSSSPPANNLGPGTKVNNTETLVTLVVKPITENPIIGSILKHAFFLIVYIFVFLLFPIAFTRLKRFKFFNFEFEVEKSGESVIEVLNTTAQKINILSKWTTDKYANDFAKQNLNTIVESIEYVLGEVSKDYLENLNLNLEHKVYNTTEFKRDLTIPYIVKKNYDSAKARAATIPINKENKNHLYLRNYLLTVVEFDKKEYVIVVKSFEAEFDEYDSVLFTGLISLANHYFERTKQLKIIDSVGEIFKRIQNVIGN</sequence>
<keyword evidence="2" id="KW-1133">Transmembrane helix</keyword>
<accession>A0A235F817</accession>
<gene>
    <name evidence="3" type="ORF">CGZ90_10845</name>
</gene>
<dbReference type="OrthoDB" id="2860911at2"/>
<feature type="compositionally biased region" description="Polar residues" evidence="1">
    <location>
        <begin position="67"/>
        <end position="82"/>
    </location>
</feature>
<keyword evidence="4" id="KW-1185">Reference proteome</keyword>
<feature type="region of interest" description="Disordered" evidence="1">
    <location>
        <begin position="64"/>
        <end position="90"/>
    </location>
</feature>
<evidence type="ECO:0000313" key="3">
    <source>
        <dbReference type="EMBL" id="OYD57183.1"/>
    </source>
</evidence>
<evidence type="ECO:0000256" key="1">
    <source>
        <dbReference type="SAM" id="MobiDB-lite"/>
    </source>
</evidence>
<evidence type="ECO:0000256" key="2">
    <source>
        <dbReference type="SAM" id="Phobius"/>
    </source>
</evidence>
<reference evidence="3 4" key="1">
    <citation type="submission" date="2017-07" db="EMBL/GenBank/DDBJ databases">
        <title>Fictibacillus sp. nov. GDSW-R2A3 Genome sequencing and assembly.</title>
        <authorList>
            <person name="Mayilraj S."/>
        </authorList>
    </citation>
    <scope>NUCLEOTIDE SEQUENCE [LARGE SCALE GENOMIC DNA]</scope>
    <source>
        <strain evidence="3 4">GDSW-R2A3</strain>
    </source>
</reference>
<keyword evidence="2" id="KW-0472">Membrane</keyword>
<dbReference type="RefSeq" id="WP_094252531.1">
    <property type="nucleotide sequence ID" value="NZ_JBHLXL010000001.1"/>
</dbReference>
<keyword evidence="2" id="KW-0812">Transmembrane</keyword>
<dbReference type="EMBL" id="NOII01000003">
    <property type="protein sequence ID" value="OYD57183.1"/>
    <property type="molecule type" value="Genomic_DNA"/>
</dbReference>
<comment type="caution">
    <text evidence="3">The sequence shown here is derived from an EMBL/GenBank/DDBJ whole genome shotgun (WGS) entry which is preliminary data.</text>
</comment>
<feature type="transmembrane region" description="Helical" evidence="2">
    <location>
        <begin position="31"/>
        <end position="53"/>
    </location>
</feature>
<proteinExistence type="predicted"/>
<name>A0A235F817_9BACL</name>